<feature type="transmembrane region" description="Helical" evidence="7">
    <location>
        <begin position="44"/>
        <end position="66"/>
    </location>
</feature>
<feature type="transmembrane region" description="Helical" evidence="7">
    <location>
        <begin position="78"/>
        <end position="99"/>
    </location>
</feature>
<dbReference type="InterPro" id="IPR007900">
    <property type="entry name" value="TAF4_C"/>
</dbReference>
<feature type="region of interest" description="Disordered" evidence="8">
    <location>
        <begin position="820"/>
        <end position="873"/>
    </location>
</feature>
<feature type="domain" description="Transcription initiation factor TFIID component TAF4 C-terminal" evidence="9">
    <location>
        <begin position="882"/>
        <end position="1119"/>
    </location>
</feature>
<dbReference type="PANTHER" id="PTHR22166">
    <property type="entry name" value="ENDOPLASMIC RETICULUM JUNCTION FORMATION PROTEIN LUNAPARK"/>
    <property type="match status" value="1"/>
</dbReference>
<dbReference type="Pfam" id="PF05236">
    <property type="entry name" value="TAF4"/>
    <property type="match status" value="1"/>
</dbReference>
<dbReference type="GO" id="GO:1903373">
    <property type="term" value="P:positive regulation of endoplasmic reticulum tubular network organization"/>
    <property type="evidence" value="ECO:0007669"/>
    <property type="project" value="UniProtKB-UniRule"/>
</dbReference>
<keyword evidence="5" id="KW-0539">Nucleus</keyword>
<evidence type="ECO:0000256" key="7">
    <source>
        <dbReference type="RuleBase" id="RU367073"/>
    </source>
</evidence>
<feature type="region of interest" description="Disordered" evidence="8">
    <location>
        <begin position="139"/>
        <end position="260"/>
    </location>
</feature>
<sequence length="1269" mass="131925">MGGLLSRLRQSNDSDYEKILYDLDSNIRKAELRLSAINLRERRLLSLWLIYSVLAWIVYVAVFALFLHPQHYDDAQAWAIAFSPVVLGLPLVYVGRSLITVWYKRAKSNEESQLNVLRADQRLKVEELKKKTAYYSTKTLLERYDPSSQHQRSNGSRPTGPDGRPMPTAQNGQPRPQQPNMMDPGLRQRQGLGVTNAEGVPIGQRPLGPSAGMHLQHPSHGPQGLRGPQGPYGPSQQPFGPGQPRHNNAMPPPPGASHNEKHWYDRIVDVIVGDEGPETKYALICAQCFAHNGLALPHEIEDIQYVCPKCNFFNPSKRKARLSDAGLRPMTSPEMTLLQAQSQPLPASRDPSPAPSRDRLPIRDHHTLQNGGPASGPSLAQGSSPSPVQGLPRISVDGHPQHSDSEDLELVNNWNDSDADGLSHDEGDDDREDADSDNAQGYVVESESGHTNTSNGNGTNLNDHGSHIQHGAQGHPDLHGQPAVPLMHRTVDELLSAEFPLGNVRHAGGAMNNSVQANLMEGLDDLFSDDFPAVNTSASTPGMTSHHLSSQPQQALIPPMHYSSHSPQKHSPLQQQQQLQGHHRILQHGSGAMEATPSIPIAQAGSPLHHILTLTTPAVGQQLSNLFNLLQTNAVTPSEFLARAQRLLEPAHFEILDGIRRRHGSGTRPGGSEPSSPQGSSPGLPAAGLGSTQIMTPTAATSAAAATATAQTRPGVAASPNVPMSASSPMPITPTLSASQSAPVRKRNVETTSAVSAPTDSSSKLASKRVKTEQAIVPGSANGSGSTVALPSTPSSMASSFLATPGPATPGIGASSSGAFKGVSLPGQQPRVAPLGAGAGAGGAGGGGGSTAGASQMTSSGAGGSSTRAGASGTEKVNYDNITDVMGYVAVDLREETDNILRENDGSSRGSGGVDGQDRTRVQNFVKVELLKKTVERIASSHKLQSIEPDVLAYLAMAAQERLRGLAEQMILASKHRGQSLATAAPPTYDGEHAMYKVGVNQDVKKQLLAIERVEREEETKRKEQIAERERRLASGEGLDENGEPRVGAGAAGAGGAGAKKGKKQKEGGPGVSARNMSVEAQKKVANQTALGFVGGTGRSYSWMMGGGGAGGGAGGAVAGGSGGAASPLPSTATPAAAASPAAASSPSASGGASSIGASKPSLARSSTLTGSSIGSGAAAGGAGSSTPGHLGSANAGFSTPSLARGASAGGGSMILPPSTLGRPTGLKDTSRKVNVRDALFCLERDRGGGGGQGSGQRVLVKSYVKWLK</sequence>
<keyword evidence="7" id="KW-0472">Membrane</keyword>
<feature type="compositionally biased region" description="Low complexity" evidence="8">
    <location>
        <begin position="449"/>
        <end position="462"/>
    </location>
</feature>
<feature type="compositionally biased region" description="Low complexity" evidence="8">
    <location>
        <begin position="1125"/>
        <end position="1177"/>
    </location>
</feature>
<evidence type="ECO:0000256" key="1">
    <source>
        <dbReference type="ARBA" id="ARBA00004123"/>
    </source>
</evidence>
<feature type="compositionally biased region" description="Gly residues" evidence="8">
    <location>
        <begin position="837"/>
        <end position="851"/>
    </location>
</feature>
<feature type="region of interest" description="Disordered" evidence="8">
    <location>
        <begin position="1209"/>
        <end position="1230"/>
    </location>
</feature>
<organism evidence="11 12">
    <name type="scientific">Mortierella alpina</name>
    <name type="common">Oleaginous fungus</name>
    <name type="synonym">Mortierella renispora</name>
    <dbReference type="NCBI Taxonomy" id="64518"/>
    <lineage>
        <taxon>Eukaryota</taxon>
        <taxon>Fungi</taxon>
        <taxon>Fungi incertae sedis</taxon>
        <taxon>Mucoromycota</taxon>
        <taxon>Mortierellomycotina</taxon>
        <taxon>Mortierellomycetes</taxon>
        <taxon>Mortierellales</taxon>
        <taxon>Mortierellaceae</taxon>
        <taxon>Mortierella</taxon>
    </lineage>
</organism>
<keyword evidence="7" id="KW-0479">Metal-binding</keyword>
<feature type="compositionally biased region" description="Polar residues" evidence="8">
    <location>
        <begin position="168"/>
        <end position="180"/>
    </location>
</feature>
<reference evidence="11" key="1">
    <citation type="submission" date="2021-07" db="EMBL/GenBank/DDBJ databases">
        <title>Draft genome of Mortierella alpina, strain LL118, isolated from an aspen leaf litter sample.</title>
        <authorList>
            <person name="Yang S."/>
            <person name="Vinatzer B.A."/>
        </authorList>
    </citation>
    <scope>NUCLEOTIDE SEQUENCE</scope>
    <source>
        <strain evidence="11">LL118</strain>
    </source>
</reference>
<comment type="caution">
    <text evidence="11">The sequence shown here is derived from an EMBL/GenBank/DDBJ whole genome shotgun (WGS) entry which is preliminary data.</text>
</comment>
<dbReference type="GO" id="GO:0008270">
    <property type="term" value="F:zinc ion binding"/>
    <property type="evidence" value="ECO:0007669"/>
    <property type="project" value="UniProtKB-KW"/>
</dbReference>
<comment type="function">
    <text evidence="6">Functions as a component of the DNA-binding general transcription factor complex TFIID. Binding of TFIID to a promoter (with or without TATA element) is the initial step in pre-initiation complex (PIC) formation. TFIID plays a key role in the regulation of gene expression by RNA polymerase II through different activities such as transcription activator interaction, core promoter recognition and selectivity, TFIIA and TFIIB interaction, chromatin modification (histone acetylation by TAF1), facilitation of DNA opening and initiation of transcription.</text>
</comment>
<evidence type="ECO:0000259" key="10">
    <source>
        <dbReference type="Pfam" id="PF10058"/>
    </source>
</evidence>
<evidence type="ECO:0000256" key="2">
    <source>
        <dbReference type="ARBA" id="ARBA00006178"/>
    </source>
</evidence>
<dbReference type="PANTHER" id="PTHR22166:SF12">
    <property type="entry name" value="ENDOPLASMIC RETICULUM JUNCTION FORMATION PROTEIN LUNAPARK"/>
    <property type="match status" value="1"/>
</dbReference>
<comment type="similarity">
    <text evidence="2">Belongs to the TAF4 family.</text>
</comment>
<dbReference type="GO" id="GO:0006352">
    <property type="term" value="P:DNA-templated transcription initiation"/>
    <property type="evidence" value="ECO:0007669"/>
    <property type="project" value="InterPro"/>
</dbReference>
<dbReference type="CDD" id="cd08045">
    <property type="entry name" value="HFD_TAF4"/>
    <property type="match status" value="1"/>
</dbReference>
<dbReference type="GO" id="GO:0071788">
    <property type="term" value="P:endoplasmic reticulum tubular network maintenance"/>
    <property type="evidence" value="ECO:0007669"/>
    <property type="project" value="UniProtKB-UniRule"/>
</dbReference>
<feature type="domain" description="Lunapark zinc ribbon" evidence="10">
    <location>
        <begin position="263"/>
        <end position="314"/>
    </location>
</feature>
<feature type="region of interest" description="Disordered" evidence="8">
    <location>
        <begin position="661"/>
        <end position="691"/>
    </location>
</feature>
<keyword evidence="7" id="KW-1133">Transmembrane helix</keyword>
<feature type="compositionally biased region" description="Polar residues" evidence="8">
    <location>
        <begin position="750"/>
        <end position="765"/>
    </location>
</feature>
<feature type="compositionally biased region" description="Basic and acidic residues" evidence="8">
    <location>
        <begin position="1016"/>
        <end position="1034"/>
    </location>
</feature>
<dbReference type="Proteomes" id="UP000717515">
    <property type="component" value="Unassembled WGS sequence"/>
</dbReference>
<evidence type="ECO:0000256" key="5">
    <source>
        <dbReference type="ARBA" id="ARBA00023242"/>
    </source>
</evidence>
<name>A0A9P8D066_MORAP</name>
<keyword evidence="7" id="KW-0863">Zinc-finger</keyword>
<feature type="compositionally biased region" description="Polar residues" evidence="8">
    <location>
        <begin position="146"/>
        <end position="157"/>
    </location>
</feature>
<keyword evidence="7" id="KW-0862">Zinc</keyword>
<dbReference type="Pfam" id="PF10058">
    <property type="entry name" value="Zn_ribbon_10"/>
    <property type="match status" value="1"/>
</dbReference>
<evidence type="ECO:0000256" key="4">
    <source>
        <dbReference type="ARBA" id="ARBA00023163"/>
    </source>
</evidence>
<feature type="compositionally biased region" description="Acidic residues" evidence="8">
    <location>
        <begin position="426"/>
        <end position="436"/>
    </location>
</feature>
<feature type="compositionally biased region" description="Low complexity" evidence="8">
    <location>
        <begin position="228"/>
        <end position="244"/>
    </location>
</feature>
<dbReference type="InterPro" id="IPR009072">
    <property type="entry name" value="Histone-fold"/>
</dbReference>
<feature type="compositionally biased region" description="Polar residues" evidence="8">
    <location>
        <begin position="722"/>
        <end position="742"/>
    </location>
</feature>
<dbReference type="GO" id="GO:0046982">
    <property type="term" value="F:protein heterodimerization activity"/>
    <property type="evidence" value="ECO:0007669"/>
    <property type="project" value="InterPro"/>
</dbReference>
<evidence type="ECO:0000256" key="3">
    <source>
        <dbReference type="ARBA" id="ARBA00023015"/>
    </source>
</evidence>
<evidence type="ECO:0000256" key="8">
    <source>
        <dbReference type="SAM" id="MobiDB-lite"/>
    </source>
</evidence>
<feature type="compositionally biased region" description="Polar residues" evidence="8">
    <location>
        <begin position="781"/>
        <end position="802"/>
    </location>
</feature>
<evidence type="ECO:0000259" key="9">
    <source>
        <dbReference type="Pfam" id="PF05236"/>
    </source>
</evidence>
<comment type="function">
    <text evidence="7">Plays a role in determining ER morphology.</text>
</comment>
<protein>
    <recommendedName>
        <fullName evidence="7">Endoplasmic reticulum junction formation protein lunapark</fullName>
    </recommendedName>
</protein>
<comment type="similarity">
    <text evidence="7">Belongs to the lunapark family.</text>
</comment>
<dbReference type="InterPro" id="IPR040115">
    <property type="entry name" value="Lnp"/>
</dbReference>
<keyword evidence="3" id="KW-0805">Transcription regulation</keyword>
<feature type="compositionally biased region" description="Gly residues" evidence="8">
    <location>
        <begin position="1050"/>
        <end position="1059"/>
    </location>
</feature>
<evidence type="ECO:0000313" key="11">
    <source>
        <dbReference type="EMBL" id="KAG9325221.1"/>
    </source>
</evidence>
<feature type="region of interest" description="Disordered" evidence="8">
    <location>
        <begin position="1016"/>
        <end position="1073"/>
    </location>
</feature>
<feature type="compositionally biased region" description="Low complexity" evidence="8">
    <location>
        <begin position="852"/>
        <end position="873"/>
    </location>
</feature>
<keyword evidence="4" id="KW-0804">Transcription</keyword>
<dbReference type="EMBL" id="JAIFTL010000045">
    <property type="protein sequence ID" value="KAG9325221.1"/>
    <property type="molecule type" value="Genomic_DNA"/>
</dbReference>
<dbReference type="AlphaFoldDB" id="A0A9P8D066"/>
<feature type="compositionally biased region" description="Basic and acidic residues" evidence="8">
    <location>
        <begin position="356"/>
        <end position="367"/>
    </location>
</feature>
<proteinExistence type="inferred from homology"/>
<feature type="region of interest" description="Disordered" evidence="8">
    <location>
        <begin position="338"/>
        <end position="483"/>
    </location>
</feature>
<feature type="region of interest" description="Disordered" evidence="8">
    <location>
        <begin position="1121"/>
        <end position="1197"/>
    </location>
</feature>
<comment type="domain">
    <text evidence="7">The C4-type zinc finger motif is necessary both for its ER three-way tubular junction localization and formation.</text>
</comment>
<keyword evidence="7" id="KW-0812">Transmembrane</keyword>
<feature type="compositionally biased region" description="Low complexity" evidence="8">
    <location>
        <begin position="670"/>
        <end position="688"/>
    </location>
</feature>
<keyword evidence="7" id="KW-0256">Endoplasmic reticulum</keyword>
<feature type="region of interest" description="Disordered" evidence="8">
    <location>
        <begin position="705"/>
        <end position="804"/>
    </location>
</feature>
<accession>A0A9P8D066</accession>
<evidence type="ECO:0000313" key="12">
    <source>
        <dbReference type="Proteomes" id="UP000717515"/>
    </source>
</evidence>
<dbReference type="GO" id="GO:0005669">
    <property type="term" value="C:transcription factor TFIID complex"/>
    <property type="evidence" value="ECO:0007669"/>
    <property type="project" value="InterPro"/>
</dbReference>
<gene>
    <name evidence="11" type="ORF">KVV02_004161</name>
</gene>
<feature type="compositionally biased region" description="Polar residues" evidence="8">
    <location>
        <begin position="368"/>
        <end position="387"/>
    </location>
</feature>
<comment type="subcellular location">
    <subcellularLocation>
        <location evidence="7">Endoplasmic reticulum membrane</location>
        <topology evidence="7">Multi-pass membrane protein</topology>
    </subcellularLocation>
    <subcellularLocation>
        <location evidence="1">Nucleus</location>
    </subcellularLocation>
</comment>
<dbReference type="GO" id="GO:0098826">
    <property type="term" value="C:endoplasmic reticulum tubular network membrane"/>
    <property type="evidence" value="ECO:0007669"/>
    <property type="project" value="UniProtKB-UniRule"/>
</dbReference>
<dbReference type="Gene3D" id="1.10.20.10">
    <property type="entry name" value="Histone, subunit A"/>
    <property type="match status" value="1"/>
</dbReference>
<evidence type="ECO:0000256" key="6">
    <source>
        <dbReference type="ARBA" id="ARBA00025346"/>
    </source>
</evidence>
<dbReference type="InterPro" id="IPR019273">
    <property type="entry name" value="Lunapark_Znf"/>
</dbReference>